<gene>
    <name evidence="2" type="ORF">C8N29_11416</name>
</gene>
<comment type="caution">
    <text evidence="2">The sequence shown here is derived from an EMBL/GenBank/DDBJ whole genome shotgun (WGS) entry which is preliminary data.</text>
</comment>
<sequence>MAIDYCKYHPLTLATWHCSGCHINVCDDCTHMTSDVEAQPQCLLCNQPLTMMNAERAVPPFWQNFTDFLRLPFNLWGLMWLVVVALLVSMASQLPMLFVVGLGFFISTVYGWCLLQQLMLGEFKPPTLAVLSKLDKRLAVEMSAFLTALLVGAGIAAERIPWLATLLMLGVVVLMPLWLMAVAVDKSITALWQAHALKHVLSAIQFVYLPIAFTAVGLSIALYSMVHLLADVLPMTLNLALRQVVYAYGVWVIMAVSGYTVYQFHKALQLELTQKKTRKRVVMRKLDNQTNRLEVYLKEGLYDRAAALLKSLAEKQKKDPEIQARYYHLLVFMQDKEQIPYQASNYLEALLEVGQMSQALQVLNKLQYLMPDFRPQTPDICFDLAKACVEEQDYQRAVNLLTKMHQHYPNYANLPEAYLLLAKLWHDKLADKHQALEVLEYLVLRFTRHPRFPQIQAYWRELGGKPKEDFLL</sequence>
<feature type="transmembrane region" description="Helical" evidence="1">
    <location>
        <begin position="162"/>
        <end position="184"/>
    </location>
</feature>
<feature type="transmembrane region" description="Helical" evidence="1">
    <location>
        <begin position="97"/>
        <end position="118"/>
    </location>
</feature>
<keyword evidence="1" id="KW-0812">Transmembrane</keyword>
<dbReference type="InterPro" id="IPR011990">
    <property type="entry name" value="TPR-like_helical_dom_sf"/>
</dbReference>
<keyword evidence="3" id="KW-1185">Reference proteome</keyword>
<dbReference type="Gene3D" id="1.25.40.10">
    <property type="entry name" value="Tetratricopeptide repeat domain"/>
    <property type="match status" value="1"/>
</dbReference>
<accession>A0A2T5IWF0</accession>
<evidence type="ECO:0000313" key="2">
    <source>
        <dbReference type="EMBL" id="PTQ88158.1"/>
    </source>
</evidence>
<dbReference type="OrthoDB" id="5698243at2"/>
<dbReference type="RefSeq" id="WP_107866462.1">
    <property type="nucleotide sequence ID" value="NZ_QAON01000014.1"/>
</dbReference>
<evidence type="ECO:0000313" key="3">
    <source>
        <dbReference type="Proteomes" id="UP000244223"/>
    </source>
</evidence>
<feature type="transmembrane region" description="Helical" evidence="1">
    <location>
        <begin position="73"/>
        <end position="91"/>
    </location>
</feature>
<dbReference type="EMBL" id="QAON01000014">
    <property type="protein sequence ID" value="PTQ88158.1"/>
    <property type="molecule type" value="Genomic_DNA"/>
</dbReference>
<name>A0A2T5IWF0_9GAMM</name>
<dbReference type="Proteomes" id="UP000244223">
    <property type="component" value="Unassembled WGS sequence"/>
</dbReference>
<proteinExistence type="predicted"/>
<feature type="transmembrane region" description="Helical" evidence="1">
    <location>
        <begin position="245"/>
        <end position="262"/>
    </location>
</feature>
<evidence type="ECO:0008006" key="4">
    <source>
        <dbReference type="Google" id="ProtNLM"/>
    </source>
</evidence>
<dbReference type="AlphaFoldDB" id="A0A2T5IWF0"/>
<keyword evidence="1" id="KW-1133">Transmembrane helix</keyword>
<reference evidence="2 3" key="1">
    <citation type="submission" date="2018-04" db="EMBL/GenBank/DDBJ databases">
        <title>Genomic Encyclopedia of Archaeal and Bacterial Type Strains, Phase II (KMG-II): from individual species to whole genera.</title>
        <authorList>
            <person name="Goeker M."/>
        </authorList>
    </citation>
    <scope>NUCLEOTIDE SEQUENCE [LARGE SCALE GENOMIC DNA]</scope>
    <source>
        <strain evidence="2 3">DSM 5822</strain>
    </source>
</reference>
<feature type="transmembrane region" description="Helical" evidence="1">
    <location>
        <begin position="138"/>
        <end position="156"/>
    </location>
</feature>
<organism evidence="2 3">
    <name type="scientific">Agitococcus lubricus</name>
    <dbReference type="NCBI Taxonomy" id="1077255"/>
    <lineage>
        <taxon>Bacteria</taxon>
        <taxon>Pseudomonadati</taxon>
        <taxon>Pseudomonadota</taxon>
        <taxon>Gammaproteobacteria</taxon>
        <taxon>Moraxellales</taxon>
        <taxon>Moraxellaceae</taxon>
        <taxon>Agitococcus</taxon>
    </lineage>
</organism>
<keyword evidence="1" id="KW-0472">Membrane</keyword>
<evidence type="ECO:0000256" key="1">
    <source>
        <dbReference type="SAM" id="Phobius"/>
    </source>
</evidence>
<feature type="transmembrane region" description="Helical" evidence="1">
    <location>
        <begin position="205"/>
        <end position="225"/>
    </location>
</feature>
<dbReference type="SUPFAM" id="SSF48452">
    <property type="entry name" value="TPR-like"/>
    <property type="match status" value="1"/>
</dbReference>
<protein>
    <recommendedName>
        <fullName evidence="4">Tetratricopeptide repeat protein</fullName>
    </recommendedName>
</protein>